<reference evidence="9 10" key="1">
    <citation type="submission" date="2023-07" db="EMBL/GenBank/DDBJ databases">
        <title>Genomic Encyclopedia of Type Strains, Phase IV (KMG-IV): sequencing the most valuable type-strain genomes for metagenomic binning, comparative biology and taxonomic classification.</title>
        <authorList>
            <person name="Goeker M."/>
        </authorList>
    </citation>
    <scope>NUCLEOTIDE SEQUENCE [LARGE SCALE GENOMIC DNA]</scope>
    <source>
        <strain evidence="9 10">DSM 27594</strain>
    </source>
</reference>
<dbReference type="Gene3D" id="3.10.20.800">
    <property type="match status" value="1"/>
</dbReference>
<evidence type="ECO:0000256" key="1">
    <source>
        <dbReference type="ARBA" id="ARBA00004752"/>
    </source>
</evidence>
<evidence type="ECO:0000256" key="7">
    <source>
        <dbReference type="SAM" id="Phobius"/>
    </source>
</evidence>
<feature type="domain" description="L,D-TPase catalytic" evidence="8">
    <location>
        <begin position="356"/>
        <end position="481"/>
    </location>
</feature>
<dbReference type="InterPro" id="IPR038063">
    <property type="entry name" value="Transpep_catalytic_dom"/>
</dbReference>
<feature type="active site" description="Nucleophile" evidence="6">
    <location>
        <position position="457"/>
    </location>
</feature>
<protein>
    <recommendedName>
        <fullName evidence="8">L,D-TPase catalytic domain-containing protein</fullName>
    </recommendedName>
</protein>
<keyword evidence="3 6" id="KW-0133">Cell shape</keyword>
<name>A0ABT9Y041_9BACI</name>
<dbReference type="PANTHER" id="PTHR30582">
    <property type="entry name" value="L,D-TRANSPEPTIDASE"/>
    <property type="match status" value="1"/>
</dbReference>
<evidence type="ECO:0000256" key="6">
    <source>
        <dbReference type="PROSITE-ProRule" id="PRU01373"/>
    </source>
</evidence>
<dbReference type="PANTHER" id="PTHR30582:SF33">
    <property type="entry name" value="EXPORTED PROTEIN"/>
    <property type="match status" value="1"/>
</dbReference>
<evidence type="ECO:0000313" key="9">
    <source>
        <dbReference type="EMBL" id="MDQ0201200.1"/>
    </source>
</evidence>
<comment type="pathway">
    <text evidence="1 6">Cell wall biogenesis; peptidoglycan biosynthesis.</text>
</comment>
<accession>A0ABT9Y041</accession>
<dbReference type="SUPFAM" id="SSF143985">
    <property type="entry name" value="L,D-transpeptidase pre-catalytic domain-like"/>
    <property type="match status" value="1"/>
</dbReference>
<evidence type="ECO:0000256" key="4">
    <source>
        <dbReference type="ARBA" id="ARBA00022984"/>
    </source>
</evidence>
<evidence type="ECO:0000313" key="10">
    <source>
        <dbReference type="Proteomes" id="UP001224122"/>
    </source>
</evidence>
<sequence length="481" mass="53218">MENAAREVVEEMGNKRADLHKGPVKWKIGIGSAVVAGALVLAGISYYQTTRFNSHITINGTNVGGMTANQALQKLGSSVLKNEVYVGQEKIFDGKDTILGLTNNDLSSVKKILKSQATVWPSSKARNYSLTPSKADPYISETMKNEIEKKLLFKNKSLKAPQDAEAHLVQGKIVVSKSNNGNQYDVPKMVIDYQKQEYKSVIHLNAEYIQPAKENSPIVQKEEKTLQELLQRTVSYSVQSQVYSLKASDLIKNASLSKEGQFTIDPSDIKNEIAKINTSQSTLNKNFQFKTHSGSVISVKGQTYGWALDASKETNRIQEAFEKGENSVVASNVYGNGWDNVAIGFNNTTNNGIGDTYAEVSIQEQRIWIYKNGQLVLTTNVVTGRHDVGEDTHPGVWYILYKRSPAILVGSEVGMANYRVPVNYWAPFTNDGEGFHDASWRKNWANTAYLTQGSGGCVNTPPSVMKSVYDNLNTYEPVVVY</sequence>
<evidence type="ECO:0000256" key="5">
    <source>
        <dbReference type="ARBA" id="ARBA00023316"/>
    </source>
</evidence>
<keyword evidence="7" id="KW-0812">Transmembrane</keyword>
<keyword evidence="7" id="KW-1133">Transmembrane helix</keyword>
<keyword evidence="5 6" id="KW-0961">Cell wall biogenesis/degradation</keyword>
<feature type="transmembrane region" description="Helical" evidence="7">
    <location>
        <begin position="28"/>
        <end position="47"/>
    </location>
</feature>
<dbReference type="InterPro" id="IPR022029">
    <property type="entry name" value="YoaR-like_PG-bd"/>
</dbReference>
<dbReference type="EMBL" id="JAUSTW010000008">
    <property type="protein sequence ID" value="MDQ0201200.1"/>
    <property type="molecule type" value="Genomic_DNA"/>
</dbReference>
<keyword evidence="10" id="KW-1185">Reference proteome</keyword>
<dbReference type="InterPro" id="IPR005490">
    <property type="entry name" value="LD_TPept_cat_dom"/>
</dbReference>
<dbReference type="InterPro" id="IPR038054">
    <property type="entry name" value="LD_TPept-like_central_sf"/>
</dbReference>
<proteinExistence type="predicted"/>
<evidence type="ECO:0000256" key="2">
    <source>
        <dbReference type="ARBA" id="ARBA00022679"/>
    </source>
</evidence>
<comment type="caution">
    <text evidence="9">The sequence shown here is derived from an EMBL/GenBank/DDBJ whole genome shotgun (WGS) entry which is preliminary data.</text>
</comment>
<dbReference type="InterPro" id="IPR050979">
    <property type="entry name" value="LD-transpeptidase"/>
</dbReference>
<dbReference type="Pfam" id="PF12229">
    <property type="entry name" value="PG_binding_4"/>
    <property type="match status" value="1"/>
</dbReference>
<evidence type="ECO:0000256" key="3">
    <source>
        <dbReference type="ARBA" id="ARBA00022960"/>
    </source>
</evidence>
<keyword evidence="7" id="KW-0472">Membrane</keyword>
<dbReference type="Gene3D" id="2.40.440.10">
    <property type="entry name" value="L,D-transpeptidase catalytic domain-like"/>
    <property type="match status" value="1"/>
</dbReference>
<dbReference type="Pfam" id="PF03734">
    <property type="entry name" value="YkuD"/>
    <property type="match status" value="1"/>
</dbReference>
<evidence type="ECO:0000259" key="8">
    <source>
        <dbReference type="PROSITE" id="PS52029"/>
    </source>
</evidence>
<dbReference type="SUPFAM" id="SSF141523">
    <property type="entry name" value="L,D-transpeptidase catalytic domain-like"/>
    <property type="match status" value="1"/>
</dbReference>
<dbReference type="PROSITE" id="PS52029">
    <property type="entry name" value="LD_TPASE"/>
    <property type="match status" value="1"/>
</dbReference>
<keyword evidence="2" id="KW-0808">Transferase</keyword>
<feature type="active site" description="Proton donor/acceptor" evidence="6">
    <location>
        <position position="436"/>
    </location>
</feature>
<organism evidence="9 10">
    <name type="scientific">Neobacillus ginsengisoli</name>
    <dbReference type="NCBI Taxonomy" id="904295"/>
    <lineage>
        <taxon>Bacteria</taxon>
        <taxon>Bacillati</taxon>
        <taxon>Bacillota</taxon>
        <taxon>Bacilli</taxon>
        <taxon>Bacillales</taxon>
        <taxon>Bacillaceae</taxon>
        <taxon>Neobacillus</taxon>
    </lineage>
</organism>
<keyword evidence="4 6" id="KW-0573">Peptidoglycan synthesis</keyword>
<gene>
    <name evidence="9" type="ORF">J2S10_004406</name>
</gene>
<dbReference type="Proteomes" id="UP001224122">
    <property type="component" value="Unassembled WGS sequence"/>
</dbReference>
<dbReference type="CDD" id="cd16913">
    <property type="entry name" value="YkuD_like"/>
    <property type="match status" value="1"/>
</dbReference>
<dbReference type="RefSeq" id="WP_370876255.1">
    <property type="nucleotide sequence ID" value="NZ_JAUSTW010000008.1"/>
</dbReference>